<accession>A0A7R7EP57</accession>
<protein>
    <submittedName>
        <fullName evidence="1">Uncharacterized protein</fullName>
    </submittedName>
</protein>
<sequence length="128" mass="14775">MDSIFDMMHNAANVFLFILAITLFLLINNSLNSLLLTTKNNISSNSVLYEQQNELVGKREEIVKYEELIGILMSDITRDMRINSLEIKAEDYDYLQFDFSVIPQTSYKITYERDSNGAVTKIIYTSIN</sequence>
<dbReference type="EMBL" id="AP024169">
    <property type="protein sequence ID" value="BCN32412.1"/>
    <property type="molecule type" value="Genomic_DNA"/>
</dbReference>
<organism evidence="1 2">
    <name type="scientific">Anaeromicropila herbilytica</name>
    <dbReference type="NCBI Taxonomy" id="2785025"/>
    <lineage>
        <taxon>Bacteria</taxon>
        <taxon>Bacillati</taxon>
        <taxon>Bacillota</taxon>
        <taxon>Clostridia</taxon>
        <taxon>Lachnospirales</taxon>
        <taxon>Lachnospiraceae</taxon>
        <taxon>Anaeromicropila</taxon>
    </lineage>
</organism>
<gene>
    <name evidence="1" type="ORF">bsdtb5_37070</name>
</gene>
<dbReference type="Proteomes" id="UP000595897">
    <property type="component" value="Chromosome"/>
</dbReference>
<evidence type="ECO:0000313" key="2">
    <source>
        <dbReference type="Proteomes" id="UP000595897"/>
    </source>
</evidence>
<dbReference type="KEGG" id="ahb:bsdtb5_37070"/>
<name>A0A7R7EP57_9FIRM</name>
<evidence type="ECO:0000313" key="1">
    <source>
        <dbReference type="EMBL" id="BCN32412.1"/>
    </source>
</evidence>
<proteinExistence type="predicted"/>
<dbReference type="RefSeq" id="WP_271713460.1">
    <property type="nucleotide sequence ID" value="NZ_AP024169.1"/>
</dbReference>
<reference evidence="1 2" key="1">
    <citation type="submission" date="2020-11" db="EMBL/GenBank/DDBJ databases">
        <title>Draft genome sequencing of a Lachnospiraceae strain isolated from anoxic soil subjected to BSD treatment.</title>
        <authorList>
            <person name="Uek A."/>
            <person name="Tonouchi A."/>
        </authorList>
    </citation>
    <scope>NUCLEOTIDE SEQUENCE [LARGE SCALE GENOMIC DNA]</scope>
    <source>
        <strain evidence="1 2">TB5</strain>
    </source>
</reference>
<dbReference type="AlphaFoldDB" id="A0A7R7EP57"/>
<keyword evidence="2" id="KW-1185">Reference proteome</keyword>